<proteinExistence type="predicted"/>
<name>A0ABU9K4N8_9BACI</name>
<evidence type="ECO:0000313" key="2">
    <source>
        <dbReference type="EMBL" id="MEL3970952.1"/>
    </source>
</evidence>
<organism evidence="2 3">
    <name type="scientific">Rossellomorea oryzaecorticis</name>
    <dbReference type="NCBI Taxonomy" id="1396505"/>
    <lineage>
        <taxon>Bacteria</taxon>
        <taxon>Bacillati</taxon>
        <taxon>Bacillota</taxon>
        <taxon>Bacilli</taxon>
        <taxon>Bacillales</taxon>
        <taxon>Bacillaceae</taxon>
        <taxon>Rossellomorea</taxon>
    </lineage>
</organism>
<keyword evidence="3" id="KW-1185">Reference proteome</keyword>
<sequence length="45" mass="4847">MFFRVAATGAVVFVDSFAVGGVAVYVVLVECFDGERQFVWEEGAA</sequence>
<gene>
    <name evidence="2" type="ORF">AAEO50_01560</name>
</gene>
<keyword evidence="1" id="KW-1133">Transmembrane helix</keyword>
<evidence type="ECO:0000313" key="3">
    <source>
        <dbReference type="Proteomes" id="UP001389717"/>
    </source>
</evidence>
<keyword evidence="1" id="KW-0472">Membrane</keyword>
<keyword evidence="1" id="KW-0812">Transmembrane</keyword>
<protein>
    <submittedName>
        <fullName evidence="2">Uncharacterized protein</fullName>
    </submittedName>
</protein>
<reference evidence="2 3" key="1">
    <citation type="submission" date="2024-04" db="EMBL/GenBank/DDBJ databases">
        <title>Bacillus oryzaecorticis sp. nov., a moderately halophilic bacterium isolated from rice husks.</title>
        <authorList>
            <person name="Zhu H.-S."/>
        </authorList>
    </citation>
    <scope>NUCLEOTIDE SEQUENCE [LARGE SCALE GENOMIC DNA]</scope>
    <source>
        <strain evidence="2 3">ZC255</strain>
    </source>
</reference>
<dbReference type="Proteomes" id="UP001389717">
    <property type="component" value="Unassembled WGS sequence"/>
</dbReference>
<accession>A0ABU9K4N8</accession>
<evidence type="ECO:0000256" key="1">
    <source>
        <dbReference type="SAM" id="Phobius"/>
    </source>
</evidence>
<feature type="transmembrane region" description="Helical" evidence="1">
    <location>
        <begin position="6"/>
        <end position="28"/>
    </location>
</feature>
<comment type="caution">
    <text evidence="2">The sequence shown here is derived from an EMBL/GenBank/DDBJ whole genome shotgun (WGS) entry which is preliminary data.</text>
</comment>
<dbReference type="EMBL" id="JBBYAF010000002">
    <property type="protein sequence ID" value="MEL3970952.1"/>
    <property type="molecule type" value="Genomic_DNA"/>
</dbReference>